<evidence type="ECO:0000256" key="1">
    <source>
        <dbReference type="ARBA" id="ARBA00001947"/>
    </source>
</evidence>
<dbReference type="InterPro" id="IPR013154">
    <property type="entry name" value="ADH-like_N"/>
</dbReference>
<protein>
    <submittedName>
        <fullName evidence="7">NADP-dependent alcohol dehydrogenase C 1</fullName>
    </submittedName>
</protein>
<dbReference type="EMBL" id="JAUJDW010000130">
    <property type="protein sequence ID" value="KAK0628056.1"/>
    <property type="molecule type" value="Genomic_DNA"/>
</dbReference>
<dbReference type="FunFam" id="3.40.50.720:FF:000022">
    <property type="entry name" value="Cinnamyl alcohol dehydrogenase"/>
    <property type="match status" value="1"/>
</dbReference>
<dbReference type="PANTHER" id="PTHR42683">
    <property type="entry name" value="ALDEHYDE REDUCTASE"/>
    <property type="match status" value="1"/>
</dbReference>
<evidence type="ECO:0000256" key="4">
    <source>
        <dbReference type="ARBA" id="ARBA00023002"/>
    </source>
</evidence>
<dbReference type="InterPro" id="IPR047109">
    <property type="entry name" value="CAD-like"/>
</dbReference>
<evidence type="ECO:0000259" key="6">
    <source>
        <dbReference type="Pfam" id="PF08240"/>
    </source>
</evidence>
<evidence type="ECO:0000256" key="2">
    <source>
        <dbReference type="ARBA" id="ARBA00022723"/>
    </source>
</evidence>
<evidence type="ECO:0000313" key="8">
    <source>
        <dbReference type="Proteomes" id="UP001175001"/>
    </source>
</evidence>
<evidence type="ECO:0000256" key="3">
    <source>
        <dbReference type="ARBA" id="ARBA00022833"/>
    </source>
</evidence>
<dbReference type="Proteomes" id="UP001175001">
    <property type="component" value="Unassembled WGS sequence"/>
</dbReference>
<dbReference type="SUPFAM" id="SSF51735">
    <property type="entry name" value="NAD(P)-binding Rossmann-fold domains"/>
    <property type="match status" value="1"/>
</dbReference>
<dbReference type="InterPro" id="IPR011032">
    <property type="entry name" value="GroES-like_sf"/>
</dbReference>
<organism evidence="7 8">
    <name type="scientific">Lasiodiplodia hormozganensis</name>
    <dbReference type="NCBI Taxonomy" id="869390"/>
    <lineage>
        <taxon>Eukaryota</taxon>
        <taxon>Fungi</taxon>
        <taxon>Dikarya</taxon>
        <taxon>Ascomycota</taxon>
        <taxon>Pezizomycotina</taxon>
        <taxon>Dothideomycetes</taxon>
        <taxon>Dothideomycetes incertae sedis</taxon>
        <taxon>Botryosphaeriales</taxon>
        <taxon>Botryosphaeriaceae</taxon>
        <taxon>Lasiodiplodia</taxon>
    </lineage>
</organism>
<dbReference type="AlphaFoldDB" id="A0AA40C759"/>
<comment type="cofactor">
    <cofactor evidence="1">
        <name>Zn(2+)</name>
        <dbReference type="ChEBI" id="CHEBI:29105"/>
    </cofactor>
</comment>
<feature type="domain" description="Alcohol dehydrogenase-like N-terminal" evidence="6">
    <location>
        <begin position="2"/>
        <end position="61"/>
    </location>
</feature>
<dbReference type="GO" id="GO:0046872">
    <property type="term" value="F:metal ion binding"/>
    <property type="evidence" value="ECO:0007669"/>
    <property type="project" value="UniProtKB-KW"/>
</dbReference>
<dbReference type="Gene3D" id="3.90.180.10">
    <property type="entry name" value="Medium-chain alcohol dehydrogenases, catalytic domain"/>
    <property type="match status" value="1"/>
</dbReference>
<feature type="domain" description="Alcohol dehydrogenase-like C-terminal" evidence="5">
    <location>
        <begin position="101"/>
        <end position="219"/>
    </location>
</feature>
<reference evidence="7" key="1">
    <citation type="submission" date="2023-06" db="EMBL/GenBank/DDBJ databases">
        <title>Multi-omics analyses reveal the molecular pathogenesis toolkit of Lasiodiplodia hormozganensis, a cross-kingdom pathogen.</title>
        <authorList>
            <person name="Felix C."/>
            <person name="Meneses R."/>
            <person name="Goncalves M.F.M."/>
            <person name="Tilleman L."/>
            <person name="Duarte A.S."/>
            <person name="Jorrin-Novo J.V."/>
            <person name="Van De Peer Y."/>
            <person name="Deforce D."/>
            <person name="Van Nieuwerburgh F."/>
            <person name="Esteves A.C."/>
            <person name="Alves A."/>
        </authorList>
    </citation>
    <scope>NUCLEOTIDE SEQUENCE</scope>
    <source>
        <strain evidence="7">CBS 339.90</strain>
    </source>
</reference>
<keyword evidence="3" id="KW-0862">Zinc</keyword>
<dbReference type="Gene3D" id="3.40.50.720">
    <property type="entry name" value="NAD(P)-binding Rossmann-like Domain"/>
    <property type="match status" value="1"/>
</dbReference>
<proteinExistence type="predicted"/>
<comment type="caution">
    <text evidence="7">The sequence shown here is derived from an EMBL/GenBank/DDBJ whole genome shotgun (WGS) entry which is preliminary data.</text>
</comment>
<dbReference type="SUPFAM" id="SSF50129">
    <property type="entry name" value="GroES-like"/>
    <property type="match status" value="1"/>
</dbReference>
<accession>A0AA40C759</accession>
<gene>
    <name evidence="7" type="primary">adhc1</name>
    <name evidence="7" type="ORF">DIS24_g10850</name>
</gene>
<dbReference type="InterPro" id="IPR013149">
    <property type="entry name" value="ADH-like_C"/>
</dbReference>
<keyword evidence="2" id="KW-0479">Metal-binding</keyword>
<keyword evidence="4" id="KW-0560">Oxidoreductase</keyword>
<evidence type="ECO:0000259" key="5">
    <source>
        <dbReference type="Pfam" id="PF00107"/>
    </source>
</evidence>
<sequence length="261" mass="28263">MKAGDRVGWGYCHGSCATCTDCLRGQELYCNHRQIYGSHNTDQGSFASAAVWDEAFLYEIPPTLSSVAAAPLMCAGAAVYSALHHAQVRPATRVGVLGVGGLGHLAIRFAAKMGCDVVVLSHTAGKQAEAAAYGASEFHVLGDELALDRPIDCLLVTASQQPEWARVLPLVRRGGTVSLMTVDPEAELRVPYMDVLMNALRIEGSLPAPRHLHREMLRFAALHGIEPVTEVFPLERGGIERAFERLEKGEMRYRGVLVQAS</sequence>
<dbReference type="InterPro" id="IPR036291">
    <property type="entry name" value="NAD(P)-bd_dom_sf"/>
</dbReference>
<name>A0AA40C759_9PEZI</name>
<dbReference type="Pfam" id="PF00107">
    <property type="entry name" value="ADH_zinc_N"/>
    <property type="match status" value="1"/>
</dbReference>
<evidence type="ECO:0000313" key="7">
    <source>
        <dbReference type="EMBL" id="KAK0628056.1"/>
    </source>
</evidence>
<dbReference type="GO" id="GO:0016616">
    <property type="term" value="F:oxidoreductase activity, acting on the CH-OH group of donors, NAD or NADP as acceptor"/>
    <property type="evidence" value="ECO:0007669"/>
    <property type="project" value="InterPro"/>
</dbReference>
<keyword evidence="8" id="KW-1185">Reference proteome</keyword>
<dbReference type="Pfam" id="PF08240">
    <property type="entry name" value="ADH_N"/>
    <property type="match status" value="1"/>
</dbReference>